<dbReference type="EMBL" id="GEDC01027240">
    <property type="protein sequence ID" value="JAS10058.1"/>
    <property type="molecule type" value="Transcribed_RNA"/>
</dbReference>
<name>A0A1B6C982_9HEMI</name>
<proteinExistence type="predicted"/>
<gene>
    <name evidence="1" type="ORF">g.45192</name>
</gene>
<accession>A0A1B6C982</accession>
<sequence length="107" mass="11989">MMTGPSSRTLTIHGSPRHRRMSRVFAPKALLILIDPIPSRAFIMLDEASGILPPIAMKVIPINESLTPKVSPKIVIIQDMMYVLMPIHTTHMMKVRGYNLRLTLQSG</sequence>
<dbReference type="AlphaFoldDB" id="A0A1B6C982"/>
<feature type="non-terminal residue" evidence="1">
    <location>
        <position position="107"/>
    </location>
</feature>
<reference evidence="1" key="1">
    <citation type="submission" date="2015-12" db="EMBL/GenBank/DDBJ databases">
        <title>De novo transcriptome assembly of four potential Pierce s Disease insect vectors from Arizona vineyards.</title>
        <authorList>
            <person name="Tassone E.E."/>
        </authorList>
    </citation>
    <scope>NUCLEOTIDE SEQUENCE</scope>
</reference>
<evidence type="ECO:0000313" key="1">
    <source>
        <dbReference type="EMBL" id="JAS10058.1"/>
    </source>
</evidence>
<protein>
    <submittedName>
        <fullName evidence="1">Uncharacterized protein</fullName>
    </submittedName>
</protein>
<organism evidence="1">
    <name type="scientific">Clastoptera arizonana</name>
    <name type="common">Arizona spittle bug</name>
    <dbReference type="NCBI Taxonomy" id="38151"/>
    <lineage>
        <taxon>Eukaryota</taxon>
        <taxon>Metazoa</taxon>
        <taxon>Ecdysozoa</taxon>
        <taxon>Arthropoda</taxon>
        <taxon>Hexapoda</taxon>
        <taxon>Insecta</taxon>
        <taxon>Pterygota</taxon>
        <taxon>Neoptera</taxon>
        <taxon>Paraneoptera</taxon>
        <taxon>Hemiptera</taxon>
        <taxon>Auchenorrhyncha</taxon>
        <taxon>Cercopoidea</taxon>
        <taxon>Clastopteridae</taxon>
        <taxon>Clastoptera</taxon>
    </lineage>
</organism>